<dbReference type="SUPFAM" id="SSF55961">
    <property type="entry name" value="Bet v1-like"/>
    <property type="match status" value="1"/>
</dbReference>
<dbReference type="SUPFAM" id="SSF55136">
    <property type="entry name" value="Probable bacterial effector-binding domain"/>
    <property type="match status" value="1"/>
</dbReference>
<evidence type="ECO:0000256" key="1">
    <source>
        <dbReference type="SAM" id="MobiDB-lite"/>
    </source>
</evidence>
<evidence type="ECO:0000259" key="2">
    <source>
        <dbReference type="Pfam" id="PF06445"/>
    </source>
</evidence>
<comment type="caution">
    <text evidence="3">The sequence shown here is derived from an EMBL/GenBank/DDBJ whole genome shotgun (WGS) entry which is preliminary data.</text>
</comment>
<sequence length="367" mass="41310">MRILKYIFLLIVLALVGVTVFVATQKGNYEIVSSRVVKSPRSVVYGYVNDFRNWENFIAWAKDDASAKFTFPAVTSGKGGSASWKSGDGEGKIATYFAKDNDSLFQKMEFNGSPSEISWKFEDVVGGTKVTWKTKGKVNFWYKVQSVAKGGLERMLGAMNEQSLANLDKTLVYEVNTYSISENGTVYKSGSKFLKKTILSTIANAPKNMRIMLSKMQFFFRKNDISAYGKPFILYHSYDTANGLTRFSVCMPVKDEIRTAPGSDISFGEFDAMKSIKVTLNGDYSHRPEAWQRASDYISKAKLERDPNIRVIEVLNKNIEDTKSPSKWVTHIYFPIRSIAQPPKPAVTRQPVEPKPAENSTDEFSIQ</sequence>
<dbReference type="InterPro" id="IPR023393">
    <property type="entry name" value="START-like_dom_sf"/>
</dbReference>
<keyword evidence="4" id="KW-1185">Reference proteome</keyword>
<dbReference type="InterPro" id="IPR011256">
    <property type="entry name" value="Reg_factor_effector_dom_sf"/>
</dbReference>
<proteinExistence type="predicted"/>
<accession>A0A7Y8XZ79</accession>
<feature type="region of interest" description="Disordered" evidence="1">
    <location>
        <begin position="343"/>
        <end position="367"/>
    </location>
</feature>
<reference evidence="3 4" key="1">
    <citation type="submission" date="2020-07" db="EMBL/GenBank/DDBJ databases">
        <authorList>
            <person name="Sun Q."/>
        </authorList>
    </citation>
    <scope>NUCLEOTIDE SEQUENCE [LARGE SCALE GENOMIC DNA]</scope>
    <source>
        <strain evidence="3 4">MAH-1</strain>
    </source>
</reference>
<dbReference type="AlphaFoldDB" id="A0A7Y8XZ79"/>
<evidence type="ECO:0000313" key="3">
    <source>
        <dbReference type="EMBL" id="NYA69441.1"/>
    </source>
</evidence>
<dbReference type="Gene3D" id="3.20.80.10">
    <property type="entry name" value="Regulatory factor, effector binding domain"/>
    <property type="match status" value="1"/>
</dbReference>
<dbReference type="InterPro" id="IPR029442">
    <property type="entry name" value="GyrI-like"/>
</dbReference>
<feature type="compositionally biased region" description="Polar residues" evidence="1">
    <location>
        <begin position="358"/>
        <end position="367"/>
    </location>
</feature>
<protein>
    <submittedName>
        <fullName evidence="3">Effector binding domain-containing protein</fullName>
    </submittedName>
</protein>
<dbReference type="Proteomes" id="UP000535020">
    <property type="component" value="Unassembled WGS sequence"/>
</dbReference>
<gene>
    <name evidence="3" type="ORF">HZF10_00800</name>
</gene>
<evidence type="ECO:0000313" key="4">
    <source>
        <dbReference type="Proteomes" id="UP000535020"/>
    </source>
</evidence>
<dbReference type="CDD" id="cd07818">
    <property type="entry name" value="SRPBCC_1"/>
    <property type="match status" value="1"/>
</dbReference>
<name>A0A7Y8XZ79_9FLAO</name>
<organism evidence="3 4">
    <name type="scientific">Flavobacterium agri</name>
    <dbReference type="NCBI Taxonomy" id="2743471"/>
    <lineage>
        <taxon>Bacteria</taxon>
        <taxon>Pseudomonadati</taxon>
        <taxon>Bacteroidota</taxon>
        <taxon>Flavobacteriia</taxon>
        <taxon>Flavobacteriales</taxon>
        <taxon>Flavobacteriaceae</taxon>
        <taxon>Flavobacterium</taxon>
    </lineage>
</organism>
<dbReference type="EMBL" id="JACBJI010000001">
    <property type="protein sequence ID" value="NYA69441.1"/>
    <property type="molecule type" value="Genomic_DNA"/>
</dbReference>
<dbReference type="RefSeq" id="WP_176004257.1">
    <property type="nucleotide sequence ID" value="NZ_JABWMI010000001.1"/>
</dbReference>
<dbReference type="Pfam" id="PF06445">
    <property type="entry name" value="GyrI-like"/>
    <property type="match status" value="1"/>
</dbReference>
<dbReference type="Gene3D" id="3.30.530.20">
    <property type="match status" value="1"/>
</dbReference>
<feature type="domain" description="GyrI-like small molecule binding" evidence="2">
    <location>
        <begin position="227"/>
        <end position="337"/>
    </location>
</feature>